<dbReference type="OrthoDB" id="21502at2759"/>
<dbReference type="CDD" id="cd02892">
    <property type="entry name" value="SQCY_1"/>
    <property type="match status" value="1"/>
</dbReference>
<comment type="similarity">
    <text evidence="1 7">Belongs to the terpene cyclase/mutase family.</text>
</comment>
<gene>
    <name evidence="10" type="ORF">CGLO_04645</name>
</gene>
<keyword evidence="5" id="KW-0443">Lipid metabolism</keyword>
<dbReference type="GO" id="GO:0006696">
    <property type="term" value="P:ergosterol biosynthetic process"/>
    <property type="evidence" value="ECO:0007669"/>
    <property type="project" value="TreeGrafter"/>
</dbReference>
<evidence type="ECO:0000256" key="6">
    <source>
        <dbReference type="ARBA" id="ARBA00023235"/>
    </source>
</evidence>
<dbReference type="SFLD" id="SFLDG01016">
    <property type="entry name" value="Prenyltransferase_Like_2"/>
    <property type="match status" value="1"/>
</dbReference>
<feature type="domain" description="Squalene cyclase N-terminal" evidence="9">
    <location>
        <begin position="6"/>
        <end position="224"/>
    </location>
</feature>
<dbReference type="InterPro" id="IPR032696">
    <property type="entry name" value="SQ_cyclase_C"/>
</dbReference>
<dbReference type="Pfam" id="PF13249">
    <property type="entry name" value="SQHop_cyclase_N"/>
    <property type="match status" value="1"/>
</dbReference>
<dbReference type="GO" id="GO:0016104">
    <property type="term" value="P:triterpenoid biosynthetic process"/>
    <property type="evidence" value="ECO:0007669"/>
    <property type="project" value="InterPro"/>
</dbReference>
<evidence type="ECO:0000256" key="7">
    <source>
        <dbReference type="RuleBase" id="RU362003"/>
    </source>
</evidence>
<evidence type="ECO:0000259" key="9">
    <source>
        <dbReference type="Pfam" id="PF13249"/>
    </source>
</evidence>
<evidence type="ECO:0000256" key="1">
    <source>
        <dbReference type="ARBA" id="ARBA00009755"/>
    </source>
</evidence>
<accession>T0M3X9</accession>
<organism evidence="10 11">
    <name type="scientific">Colletotrichum gloeosporioides (strain Cg-14)</name>
    <name type="common">Anthracnose fungus</name>
    <name type="synonym">Glomerella cingulata</name>
    <dbReference type="NCBI Taxonomy" id="1237896"/>
    <lineage>
        <taxon>Eukaryota</taxon>
        <taxon>Fungi</taxon>
        <taxon>Dikarya</taxon>
        <taxon>Ascomycota</taxon>
        <taxon>Pezizomycotina</taxon>
        <taxon>Sordariomycetes</taxon>
        <taxon>Hypocreomycetidae</taxon>
        <taxon>Glomerellales</taxon>
        <taxon>Glomerellaceae</taxon>
        <taxon>Colletotrichum</taxon>
        <taxon>Colletotrichum gloeosporioides species complex</taxon>
    </lineage>
</organism>
<dbReference type="FunFam" id="1.50.10.20:FF:000003">
    <property type="entry name" value="Terpene cyclase/mutase family member"/>
    <property type="match status" value="1"/>
</dbReference>
<feature type="domain" description="Squalene cyclase C-terminal" evidence="8">
    <location>
        <begin position="288"/>
        <end position="618"/>
    </location>
</feature>
<keyword evidence="2" id="KW-0444">Lipid biosynthesis</keyword>
<dbReference type="NCBIfam" id="TIGR01787">
    <property type="entry name" value="squalene_cyclas"/>
    <property type="match status" value="1"/>
</dbReference>
<keyword evidence="4" id="KW-0752">Steroid biosynthesis</keyword>
<protein>
    <recommendedName>
        <fullName evidence="7">Terpene cyclase/mutase family member</fullName>
        <ecNumber evidence="7">5.4.99.-</ecNumber>
    </recommendedName>
</protein>
<keyword evidence="6 7" id="KW-0413">Isomerase</keyword>
<evidence type="ECO:0000313" key="10">
    <source>
        <dbReference type="EMBL" id="EQB55435.1"/>
    </source>
</evidence>
<dbReference type="GO" id="GO:0005811">
    <property type="term" value="C:lipid droplet"/>
    <property type="evidence" value="ECO:0007669"/>
    <property type="project" value="InterPro"/>
</dbReference>
<proteinExistence type="inferred from homology"/>
<dbReference type="AlphaFoldDB" id="T0M3X9"/>
<dbReference type="OMA" id="WVHIRQV"/>
<evidence type="ECO:0000256" key="5">
    <source>
        <dbReference type="ARBA" id="ARBA00023098"/>
    </source>
</evidence>
<evidence type="ECO:0000256" key="4">
    <source>
        <dbReference type="ARBA" id="ARBA00022955"/>
    </source>
</evidence>
<dbReference type="Proteomes" id="UP000015530">
    <property type="component" value="Unassembled WGS sequence"/>
</dbReference>
<dbReference type="InterPro" id="IPR002365">
    <property type="entry name" value="Terpene_synthase_CS"/>
</dbReference>
<dbReference type="PANTHER" id="PTHR11764">
    <property type="entry name" value="TERPENE CYCLASE/MUTASE FAMILY MEMBER"/>
    <property type="match status" value="1"/>
</dbReference>
<dbReference type="eggNOG" id="KOG0497">
    <property type="taxonomic scope" value="Eukaryota"/>
</dbReference>
<dbReference type="STRING" id="1237896.T0M3X9"/>
<dbReference type="EMBL" id="AMYD01000936">
    <property type="protein sequence ID" value="EQB55435.1"/>
    <property type="molecule type" value="Genomic_DNA"/>
</dbReference>
<dbReference type="PROSITE" id="PS01074">
    <property type="entry name" value="TERPENE_SYNTHASES"/>
    <property type="match status" value="1"/>
</dbReference>
<dbReference type="InterPro" id="IPR018333">
    <property type="entry name" value="Squalene_cyclase"/>
</dbReference>
<dbReference type="Gene3D" id="1.50.10.20">
    <property type="match status" value="2"/>
</dbReference>
<dbReference type="Pfam" id="PF13243">
    <property type="entry name" value="SQHop_cyclase_C"/>
    <property type="match status" value="1"/>
</dbReference>
<dbReference type="GO" id="GO:0000250">
    <property type="term" value="F:lanosterol synthase activity"/>
    <property type="evidence" value="ECO:0007669"/>
    <property type="project" value="TreeGrafter"/>
</dbReference>
<keyword evidence="3" id="KW-0677">Repeat</keyword>
<evidence type="ECO:0000256" key="3">
    <source>
        <dbReference type="ARBA" id="ARBA00022737"/>
    </source>
</evidence>
<dbReference type="InterPro" id="IPR032697">
    <property type="entry name" value="SQ_cyclase_N"/>
</dbReference>
<sequence length="635" mass="72966">MFLLPSTVIALYVTKSPISSAKATEIKNYLFARAHPELGGWGLHTEGISTVFGTSLNYTTLRLLGVDAEEPVMVKARARLHELGGATQGPHWSKWWLAVLGVVDWEIVNPVPPEIWLLPNWVPIHPWRWWVHIRQVFLPMSYIYSRRWSVEETDVIRSLKKELFVEPWAAINWKTHRNDIAPVDNYHPKSWLLNTVNWLLVKVWNPYLRTNYIKERAEAWTSDLVDMEDANTDYLGLAPVNGPMNHVVCYIRDGPGAYTVRRHTERLEDSLWVNAEGMLGNGTNGVQCWDTAFMIQGVVAAGLEKEARWRPMLEKALGFLDRQQIRENCKDSDKCYRQQRKGGWPFSNREQGYAVSDCISEALKSVIMLQKTEGFPQLLDDQRIFDAIDCILVYQNETGGVGSYEQRRGGEYMEMLNAAEVFGRIMIEYDYPECTTACVTALSLFQKHWPDYRKEDIRVFIHRAVNWIRSHQKFDGSWYGSWGICFTYAGMFALESLASVGDIYETSKVSRRGCDFLVSKQREDGGWSESYKACETSEYHEHPSGSLVVQTAWALIGLMEAEYPNIEPLRKGIQFLMDRQQANGEWLQESMEGVFNKSCTIIYPNYKFSFSIKALGMFARKYPDEKITPGISGKE</sequence>
<evidence type="ECO:0000313" key="11">
    <source>
        <dbReference type="Proteomes" id="UP000015530"/>
    </source>
</evidence>
<dbReference type="HOGENOM" id="CLU_009074_2_1_1"/>
<reference evidence="11" key="1">
    <citation type="journal article" date="2013" name="Mol. Plant Microbe Interact.">
        <title>Global aspects of pacC regulation of pathogenicity genes in Colletotrichum gloeosporioides as revealed by transcriptome analysis.</title>
        <authorList>
            <person name="Alkan N."/>
            <person name="Meng X."/>
            <person name="Friedlander G."/>
            <person name="Reuveni E."/>
            <person name="Sukno S."/>
            <person name="Sherman A."/>
            <person name="Thon M."/>
            <person name="Fluhr R."/>
            <person name="Prusky D."/>
        </authorList>
    </citation>
    <scope>NUCLEOTIDE SEQUENCE [LARGE SCALE GENOMIC DNA]</scope>
    <source>
        <strain evidence="11">Cg-14</strain>
    </source>
</reference>
<dbReference type="InterPro" id="IPR008930">
    <property type="entry name" value="Terpenoid_cyclase/PrenylTrfase"/>
</dbReference>
<dbReference type="SUPFAM" id="SSF48239">
    <property type="entry name" value="Terpenoid cyclases/Protein prenyltransferases"/>
    <property type="match status" value="2"/>
</dbReference>
<evidence type="ECO:0000259" key="8">
    <source>
        <dbReference type="Pfam" id="PF13243"/>
    </source>
</evidence>
<comment type="caution">
    <text evidence="10">The sequence shown here is derived from an EMBL/GenBank/DDBJ whole genome shotgun (WGS) entry which is preliminary data.</text>
</comment>
<dbReference type="EC" id="5.4.99.-" evidence="7"/>
<dbReference type="PANTHER" id="PTHR11764:SF20">
    <property type="entry name" value="LANOSTEROL SYNTHASE"/>
    <property type="match status" value="1"/>
</dbReference>
<name>T0M3X9_COLGC</name>
<evidence type="ECO:0000256" key="2">
    <source>
        <dbReference type="ARBA" id="ARBA00022516"/>
    </source>
</evidence>